<dbReference type="Proteomes" id="UP000464178">
    <property type="component" value="Chromosome"/>
</dbReference>
<evidence type="ECO:0000313" key="3">
    <source>
        <dbReference type="Proteomes" id="UP000464178"/>
    </source>
</evidence>
<gene>
    <name evidence="2" type="ORF">SOIL9_23410</name>
</gene>
<dbReference type="InterPro" id="IPR002178">
    <property type="entry name" value="PTS_EIIA_type-2_dom"/>
</dbReference>
<dbReference type="RefSeq" id="WP_162669795.1">
    <property type="nucleotide sequence ID" value="NZ_LR593886.1"/>
</dbReference>
<dbReference type="KEGG" id="gms:SOIL9_23410"/>
<dbReference type="SUPFAM" id="SSF55804">
    <property type="entry name" value="Phoshotransferase/anion transport protein"/>
    <property type="match status" value="1"/>
</dbReference>
<dbReference type="PANTHER" id="PTHR47738:SF2">
    <property type="entry name" value="PTS SYSTEM FRUCTOSE-LIKE EIIA COMPONENT"/>
    <property type="match status" value="1"/>
</dbReference>
<keyword evidence="3" id="KW-1185">Reference proteome</keyword>
<sequence>MRLCNFIVRDAIIPSLAAPVPQGEVRDATTVRAVKETVVREMVGALHAAGHFRASDVDEIVRAVLRREDLGTTGIGRHIAIPHSRHPAADRLIGTLALSRDGLPFDSLDGEPVYVFILLVSPQDRPGDHLRALEAVVRTMRNDDFVRQLRACQTREEIWALLESAAPGW</sequence>
<accession>A0A6P2D2P0</accession>
<dbReference type="Pfam" id="PF00359">
    <property type="entry name" value="PTS_EIIA_2"/>
    <property type="match status" value="1"/>
</dbReference>
<evidence type="ECO:0000259" key="1">
    <source>
        <dbReference type="PROSITE" id="PS51094"/>
    </source>
</evidence>
<proteinExistence type="predicted"/>
<name>A0A6P2D2P0_9BACT</name>
<dbReference type="EMBL" id="LR593886">
    <property type="protein sequence ID" value="VTR95373.1"/>
    <property type="molecule type" value="Genomic_DNA"/>
</dbReference>
<dbReference type="PROSITE" id="PS51094">
    <property type="entry name" value="PTS_EIIA_TYPE_2"/>
    <property type="match status" value="1"/>
</dbReference>
<feature type="domain" description="PTS EIIA type-2" evidence="1">
    <location>
        <begin position="18"/>
        <end position="165"/>
    </location>
</feature>
<dbReference type="PANTHER" id="PTHR47738">
    <property type="entry name" value="PTS SYSTEM FRUCTOSE-LIKE EIIA COMPONENT-RELATED"/>
    <property type="match status" value="1"/>
</dbReference>
<dbReference type="AlphaFoldDB" id="A0A6P2D2P0"/>
<evidence type="ECO:0000313" key="2">
    <source>
        <dbReference type="EMBL" id="VTR95373.1"/>
    </source>
</evidence>
<dbReference type="CDD" id="cd00211">
    <property type="entry name" value="PTS_IIA_fru"/>
    <property type="match status" value="1"/>
</dbReference>
<organism evidence="2 3">
    <name type="scientific">Gemmata massiliana</name>
    <dbReference type="NCBI Taxonomy" id="1210884"/>
    <lineage>
        <taxon>Bacteria</taxon>
        <taxon>Pseudomonadati</taxon>
        <taxon>Planctomycetota</taxon>
        <taxon>Planctomycetia</taxon>
        <taxon>Gemmatales</taxon>
        <taxon>Gemmataceae</taxon>
        <taxon>Gemmata</taxon>
    </lineage>
</organism>
<protein>
    <recommendedName>
        <fullName evidence="1">PTS EIIA type-2 domain-containing protein</fullName>
    </recommendedName>
</protein>
<dbReference type="InterPro" id="IPR016152">
    <property type="entry name" value="PTrfase/Anion_transptr"/>
</dbReference>
<dbReference type="Gene3D" id="3.40.930.10">
    <property type="entry name" value="Mannitol-specific EII, Chain A"/>
    <property type="match status" value="1"/>
</dbReference>
<reference evidence="2 3" key="1">
    <citation type="submission" date="2019-05" db="EMBL/GenBank/DDBJ databases">
        <authorList>
            <consortium name="Science for Life Laboratories"/>
        </authorList>
    </citation>
    <scope>NUCLEOTIDE SEQUENCE [LARGE SCALE GENOMIC DNA]</scope>
    <source>
        <strain evidence="2">Soil9</strain>
    </source>
</reference>
<dbReference type="InterPro" id="IPR051541">
    <property type="entry name" value="PTS_SugarTrans_NitroReg"/>
</dbReference>